<dbReference type="EMBL" id="JAYKXP010000005">
    <property type="protein sequence ID" value="KAK7058523.1"/>
    <property type="molecule type" value="Genomic_DNA"/>
</dbReference>
<dbReference type="InterPro" id="IPR029058">
    <property type="entry name" value="AB_hydrolase_fold"/>
</dbReference>
<feature type="domain" description="Alpha/beta hydrolase fold-3" evidence="5">
    <location>
        <begin position="222"/>
        <end position="429"/>
    </location>
</feature>
<evidence type="ECO:0000256" key="1">
    <source>
        <dbReference type="ARBA" id="ARBA00010515"/>
    </source>
</evidence>
<organism evidence="6 7">
    <name type="scientific">Paramarasmius palmivorus</name>
    <dbReference type="NCBI Taxonomy" id="297713"/>
    <lineage>
        <taxon>Eukaryota</taxon>
        <taxon>Fungi</taxon>
        <taxon>Dikarya</taxon>
        <taxon>Basidiomycota</taxon>
        <taxon>Agaricomycotina</taxon>
        <taxon>Agaricomycetes</taxon>
        <taxon>Agaricomycetidae</taxon>
        <taxon>Agaricales</taxon>
        <taxon>Marasmiineae</taxon>
        <taxon>Marasmiaceae</taxon>
        <taxon>Paramarasmius</taxon>
    </lineage>
</organism>
<dbReference type="Proteomes" id="UP001383192">
    <property type="component" value="Unassembled WGS sequence"/>
</dbReference>
<dbReference type="PROSITE" id="PS01174">
    <property type="entry name" value="LIPASE_GDXG_SER"/>
    <property type="match status" value="1"/>
</dbReference>
<feature type="compositionally biased region" description="Low complexity" evidence="4">
    <location>
        <begin position="524"/>
        <end position="537"/>
    </location>
</feature>
<dbReference type="Pfam" id="PF07859">
    <property type="entry name" value="Abhydrolase_3"/>
    <property type="match status" value="1"/>
</dbReference>
<dbReference type="PANTHER" id="PTHR48081">
    <property type="entry name" value="AB HYDROLASE SUPERFAMILY PROTEIN C4A8.06C"/>
    <property type="match status" value="1"/>
</dbReference>
<comment type="similarity">
    <text evidence="1">Belongs to the 'GDXG' lipolytic enzyme family.</text>
</comment>
<dbReference type="InterPro" id="IPR002168">
    <property type="entry name" value="Lipase_GDXG_HIS_AS"/>
</dbReference>
<evidence type="ECO:0000313" key="7">
    <source>
        <dbReference type="Proteomes" id="UP001383192"/>
    </source>
</evidence>
<evidence type="ECO:0000313" key="6">
    <source>
        <dbReference type="EMBL" id="KAK7058523.1"/>
    </source>
</evidence>
<feature type="compositionally biased region" description="Basic and acidic residues" evidence="4">
    <location>
        <begin position="19"/>
        <end position="34"/>
    </location>
</feature>
<dbReference type="InterPro" id="IPR050300">
    <property type="entry name" value="GDXG_lipolytic_enzyme"/>
</dbReference>
<accession>A0AAW0E107</accession>
<feature type="region of interest" description="Disordered" evidence="4">
    <location>
        <begin position="1"/>
        <end position="34"/>
    </location>
</feature>
<keyword evidence="2" id="KW-0378">Hydrolase</keyword>
<gene>
    <name evidence="6" type="ORF">VNI00_002159</name>
</gene>
<dbReference type="InterPro" id="IPR013094">
    <property type="entry name" value="AB_hydrolase_3"/>
</dbReference>
<name>A0AAW0E107_9AGAR</name>
<dbReference type="Gene3D" id="3.40.50.1820">
    <property type="entry name" value="alpha/beta hydrolase"/>
    <property type="match status" value="1"/>
</dbReference>
<protein>
    <recommendedName>
        <fullName evidence="5">Alpha/beta hydrolase fold-3 domain-containing protein</fullName>
    </recommendedName>
</protein>
<evidence type="ECO:0000256" key="2">
    <source>
        <dbReference type="ARBA" id="ARBA00022801"/>
    </source>
</evidence>
<dbReference type="FunFam" id="3.40.50.1820:FF:000252">
    <property type="entry name" value="Related to calmodulin-dependent protein kinase"/>
    <property type="match status" value="1"/>
</dbReference>
<feature type="region of interest" description="Disordered" evidence="4">
    <location>
        <begin position="482"/>
        <end position="662"/>
    </location>
</feature>
<dbReference type="SUPFAM" id="SSF53474">
    <property type="entry name" value="alpha/beta-Hydrolases"/>
    <property type="match status" value="1"/>
</dbReference>
<dbReference type="PROSITE" id="PS01173">
    <property type="entry name" value="LIPASE_GDXG_HIS"/>
    <property type="match status" value="1"/>
</dbReference>
<evidence type="ECO:0000256" key="3">
    <source>
        <dbReference type="PROSITE-ProRule" id="PRU10038"/>
    </source>
</evidence>
<reference evidence="6 7" key="1">
    <citation type="submission" date="2024-01" db="EMBL/GenBank/DDBJ databases">
        <title>A draft genome for a cacao thread blight-causing isolate of Paramarasmius palmivorus.</title>
        <authorList>
            <person name="Baruah I.K."/>
            <person name="Bukari Y."/>
            <person name="Amoako-Attah I."/>
            <person name="Meinhardt L.W."/>
            <person name="Bailey B.A."/>
            <person name="Cohen S.P."/>
        </authorList>
    </citation>
    <scope>NUCLEOTIDE SEQUENCE [LARGE SCALE GENOMIC DNA]</scope>
    <source>
        <strain evidence="6 7">GH-12</strain>
    </source>
</reference>
<keyword evidence="7" id="KW-1185">Reference proteome</keyword>
<dbReference type="AlphaFoldDB" id="A0AAW0E107"/>
<sequence length="686" mass="76096">MTVTLPWPFKPSSSAPEKPLAHSDHSHSQSEEHKPPLHTILRHYSTPGVSPPSARIDSKLKIQERRPIRPWHLWKYGVVAAAKTTELTLDLLSYQIWGPRKKSWGLEMTIINSLMRGAGRHSALVDITTIRLLMGLGGLIPLPSDALVTPVSFRVRRRNLRGILAQFDALEDGTRLLSGEWVVGRKTWQKRQAEWEAEKSGERSADGTPPHKKSGKNRERVVLYIHGGAYYVSSAAAQRMISIPLSKYTDSRVFALDYRLAPETQFPGPLHDAASAYFRLVEDLHIPPENVVLAGDSAGGGLCLALLLYLRDNNYALPSAAILMSPWVDLTMSCESWDSNALYDVVPMPAPDDPLNPVALYLGDNMEQYMTHPYASPLFGDFQGLPPLLIQAGDSEVLRDEITLLAHKATLAGVDVRHELYEDAIHVFQLYPFLEATARSFVSMRDFLHRTLPQVQKCTPQPLNMQAVKVLEREIENDRVTIVRGDGVETGTGMEEVKESTQFTTESSSDSDDDSEGKRRKYASWGRSSGTGSWSISPDTEEEEDDDDDDDDEDETRKSKPTSPVTPASTEPPRRRRRAGTLPSVSGFNRIRSAMSVIIQDSPPPNPYAQCRATPSGLSSRRAAPPKLSLPSTPVPAAMSSMRSIPPSPSIRRSSRATSHHDISNLVREWTHSGPANRTVLYSPRS</sequence>
<proteinExistence type="inferred from homology"/>
<feature type="region of interest" description="Disordered" evidence="4">
    <location>
        <begin position="194"/>
        <end position="215"/>
    </location>
</feature>
<dbReference type="PANTHER" id="PTHR48081:SF26">
    <property type="entry name" value="ALPHA_BETA HYDROLASE FOLD-3 DOMAIN-CONTAINING PROTEIN"/>
    <property type="match status" value="1"/>
</dbReference>
<dbReference type="GO" id="GO:0016787">
    <property type="term" value="F:hydrolase activity"/>
    <property type="evidence" value="ECO:0007669"/>
    <property type="project" value="UniProtKB-KW"/>
</dbReference>
<comment type="caution">
    <text evidence="6">The sequence shown here is derived from an EMBL/GenBank/DDBJ whole genome shotgun (WGS) entry which is preliminary data.</text>
</comment>
<feature type="compositionally biased region" description="Low complexity" evidence="4">
    <location>
        <begin position="636"/>
        <end position="645"/>
    </location>
</feature>
<feature type="compositionally biased region" description="Acidic residues" evidence="4">
    <location>
        <begin position="539"/>
        <end position="554"/>
    </location>
</feature>
<feature type="compositionally biased region" description="Basic and acidic residues" evidence="4">
    <location>
        <begin position="194"/>
        <end position="205"/>
    </location>
</feature>
<feature type="active site" evidence="3">
    <location>
        <position position="297"/>
    </location>
</feature>
<evidence type="ECO:0000256" key="4">
    <source>
        <dbReference type="SAM" id="MobiDB-lite"/>
    </source>
</evidence>
<evidence type="ECO:0000259" key="5">
    <source>
        <dbReference type="Pfam" id="PF07859"/>
    </source>
</evidence>
<dbReference type="InterPro" id="IPR033140">
    <property type="entry name" value="Lipase_GDXG_put_SER_AS"/>
</dbReference>